<evidence type="ECO:0000259" key="3">
    <source>
        <dbReference type="Pfam" id="PF08241"/>
    </source>
</evidence>
<feature type="domain" description="Methyltransferase type 11" evidence="3">
    <location>
        <begin position="2"/>
        <end position="74"/>
    </location>
</feature>
<proteinExistence type="predicted"/>
<dbReference type="GO" id="GO:0008757">
    <property type="term" value="F:S-adenosylmethionine-dependent methyltransferase activity"/>
    <property type="evidence" value="ECO:0007669"/>
    <property type="project" value="InterPro"/>
</dbReference>
<sequence>MALDLSPGMLRQAARHQTLLRRFERVCADATRLPLAAQSVDMIFSNLMLQWCDPPDEAFAEARRVLKPRGFFAFSTFGPDTLRELRAAWGDDSRTHVNRFLDMHDLGDALMRMGFSEPVLD</sequence>
<gene>
    <name evidence="4" type="ORF">B2A_02638</name>
</gene>
<dbReference type="CDD" id="cd02440">
    <property type="entry name" value="AdoMet_MTases"/>
    <property type="match status" value="1"/>
</dbReference>
<reference evidence="4" key="1">
    <citation type="submission" date="2013-08" db="EMBL/GenBank/DDBJ databases">
        <authorList>
            <person name="Mendez C."/>
            <person name="Richter M."/>
            <person name="Ferrer M."/>
            <person name="Sanchez J."/>
        </authorList>
    </citation>
    <scope>NUCLEOTIDE SEQUENCE</scope>
</reference>
<dbReference type="InterPro" id="IPR013216">
    <property type="entry name" value="Methyltransf_11"/>
</dbReference>
<organism evidence="4">
    <name type="scientific">mine drainage metagenome</name>
    <dbReference type="NCBI Taxonomy" id="410659"/>
    <lineage>
        <taxon>unclassified sequences</taxon>
        <taxon>metagenomes</taxon>
        <taxon>ecological metagenomes</taxon>
    </lineage>
</organism>
<dbReference type="InterPro" id="IPR029063">
    <property type="entry name" value="SAM-dependent_MTases_sf"/>
</dbReference>
<dbReference type="PANTHER" id="PTHR13090:SF1">
    <property type="entry name" value="ARGININE-HYDROXYLASE NDUFAF5, MITOCHONDRIAL"/>
    <property type="match status" value="1"/>
</dbReference>
<evidence type="ECO:0000256" key="2">
    <source>
        <dbReference type="ARBA" id="ARBA00022679"/>
    </source>
</evidence>
<dbReference type="InterPro" id="IPR050602">
    <property type="entry name" value="Malonyl-ACP_OMT"/>
</dbReference>
<dbReference type="AlphaFoldDB" id="T1B2S5"/>
<dbReference type="SUPFAM" id="SSF53335">
    <property type="entry name" value="S-adenosyl-L-methionine-dependent methyltransferases"/>
    <property type="match status" value="1"/>
</dbReference>
<dbReference type="GO" id="GO:0032259">
    <property type="term" value="P:methylation"/>
    <property type="evidence" value="ECO:0007669"/>
    <property type="project" value="UniProtKB-KW"/>
</dbReference>
<dbReference type="EMBL" id="AUZZ01001791">
    <property type="protein sequence ID" value="EQD62878.1"/>
    <property type="molecule type" value="Genomic_DNA"/>
</dbReference>
<name>T1B2S5_9ZZZZ</name>
<evidence type="ECO:0000256" key="1">
    <source>
        <dbReference type="ARBA" id="ARBA00022603"/>
    </source>
</evidence>
<evidence type="ECO:0000313" key="4">
    <source>
        <dbReference type="EMBL" id="EQD62878.1"/>
    </source>
</evidence>
<dbReference type="PANTHER" id="PTHR13090">
    <property type="entry name" value="ARGININE-HYDROXYLASE NDUFAF5, MITOCHONDRIAL"/>
    <property type="match status" value="1"/>
</dbReference>
<keyword evidence="1" id="KW-0489">Methyltransferase</keyword>
<comment type="caution">
    <text evidence="4">The sequence shown here is derived from an EMBL/GenBank/DDBJ whole genome shotgun (WGS) entry which is preliminary data.</text>
</comment>
<accession>T1B2S5</accession>
<protein>
    <submittedName>
        <fullName evidence="4">Biotin biosynthesis protein BioC</fullName>
    </submittedName>
</protein>
<dbReference type="Gene3D" id="3.40.50.150">
    <property type="entry name" value="Vaccinia Virus protein VP39"/>
    <property type="match status" value="1"/>
</dbReference>
<reference evidence="4" key="2">
    <citation type="journal article" date="2014" name="ISME J.">
        <title>Microbial stratification in low pH oxic and suboxic macroscopic growths along an acid mine drainage.</title>
        <authorList>
            <person name="Mendez-Garcia C."/>
            <person name="Mesa V."/>
            <person name="Sprenger R.R."/>
            <person name="Richter M."/>
            <person name="Diez M.S."/>
            <person name="Solano J."/>
            <person name="Bargiela R."/>
            <person name="Golyshina O.V."/>
            <person name="Manteca A."/>
            <person name="Ramos J.L."/>
            <person name="Gallego J.R."/>
            <person name="Llorente I."/>
            <person name="Martins Dos Santos V.A."/>
            <person name="Jensen O.N."/>
            <person name="Pelaez A.I."/>
            <person name="Sanchez J."/>
            <person name="Ferrer M."/>
        </authorList>
    </citation>
    <scope>NUCLEOTIDE SEQUENCE</scope>
</reference>
<feature type="non-terminal residue" evidence="4">
    <location>
        <position position="121"/>
    </location>
</feature>
<dbReference type="Pfam" id="PF08241">
    <property type="entry name" value="Methyltransf_11"/>
    <property type="match status" value="1"/>
</dbReference>
<keyword evidence="2" id="KW-0808">Transferase</keyword>